<accession>A0A506PRX0</accession>
<dbReference type="Pfam" id="PF26622">
    <property type="entry name" value="DUF8199"/>
    <property type="match status" value="1"/>
</dbReference>
<organism evidence="1 2">
    <name type="scientific">Paucihalobacter ruber</name>
    <dbReference type="NCBI Taxonomy" id="2567861"/>
    <lineage>
        <taxon>Bacteria</taxon>
        <taxon>Pseudomonadati</taxon>
        <taxon>Bacteroidota</taxon>
        <taxon>Flavobacteriia</taxon>
        <taxon>Flavobacteriales</taxon>
        <taxon>Flavobacteriaceae</taxon>
        <taxon>Paucihalobacter</taxon>
    </lineage>
</organism>
<comment type="caution">
    <text evidence="1">The sequence shown here is derived from an EMBL/GenBank/DDBJ whole genome shotgun (WGS) entry which is preliminary data.</text>
</comment>
<gene>
    <name evidence="1" type="ORF">FJ651_01660</name>
</gene>
<keyword evidence="2" id="KW-1185">Reference proteome</keyword>
<evidence type="ECO:0000313" key="1">
    <source>
        <dbReference type="EMBL" id="TPV36012.1"/>
    </source>
</evidence>
<evidence type="ECO:0000313" key="2">
    <source>
        <dbReference type="Proteomes" id="UP000317332"/>
    </source>
</evidence>
<protein>
    <submittedName>
        <fullName evidence="1">Uncharacterized protein</fullName>
    </submittedName>
</protein>
<sequence length="124" mass="14222">MALLVLFSTMSFTVDMHYCGGHLVDKAMFSEVKKCGMEKDSKTTGDTFKKASCCEDITITVEGQKELKVSFDKHELQALQFALLFSYSYFNLFEPLSEKHIPFDDYSPPRITLDRIVLNETYLI</sequence>
<name>A0A506PRX0_9FLAO</name>
<dbReference type="NCBIfam" id="NF047658">
    <property type="entry name" value="HYC_CC_PP"/>
    <property type="match status" value="1"/>
</dbReference>
<dbReference type="EMBL" id="VHIQ01000001">
    <property type="protein sequence ID" value="TPV36012.1"/>
    <property type="molecule type" value="Genomic_DNA"/>
</dbReference>
<dbReference type="InterPro" id="IPR058060">
    <property type="entry name" value="HYC_CC_PP"/>
</dbReference>
<dbReference type="OrthoDB" id="1493875at2"/>
<dbReference type="AlphaFoldDB" id="A0A506PRX0"/>
<dbReference type="Proteomes" id="UP000317332">
    <property type="component" value="Unassembled WGS sequence"/>
</dbReference>
<proteinExistence type="predicted"/>
<reference evidence="1 2" key="1">
    <citation type="submission" date="2019-06" db="EMBL/GenBank/DDBJ databases">
        <title>Flavobacteriaceae Paucihalobacterium erythroidium CWB-1, complete genome.</title>
        <authorList>
            <person name="Wu S."/>
        </authorList>
    </citation>
    <scope>NUCLEOTIDE SEQUENCE [LARGE SCALE GENOMIC DNA]</scope>
    <source>
        <strain evidence="1 2">CWB-1</strain>
    </source>
</reference>
<dbReference type="InterPro" id="IPR058512">
    <property type="entry name" value="DUF8199"/>
</dbReference>